<organism evidence="3 4">
    <name type="scientific">Pontibacter ummariensis</name>
    <dbReference type="NCBI Taxonomy" id="1610492"/>
    <lineage>
        <taxon>Bacteria</taxon>
        <taxon>Pseudomonadati</taxon>
        <taxon>Bacteroidota</taxon>
        <taxon>Cytophagia</taxon>
        <taxon>Cytophagales</taxon>
        <taxon>Hymenobacteraceae</taxon>
        <taxon>Pontibacter</taxon>
    </lineage>
</organism>
<feature type="transmembrane region" description="Helical" evidence="1">
    <location>
        <begin position="176"/>
        <end position="197"/>
    </location>
</feature>
<keyword evidence="4" id="KW-1185">Reference proteome</keyword>
<feature type="transmembrane region" description="Helical" evidence="1">
    <location>
        <begin position="203"/>
        <end position="225"/>
    </location>
</feature>
<gene>
    <name evidence="3" type="ORF">SAMN06296052_13630</name>
</gene>
<reference evidence="4" key="1">
    <citation type="submission" date="2017-06" db="EMBL/GenBank/DDBJ databases">
        <authorList>
            <person name="Varghese N."/>
            <person name="Submissions S."/>
        </authorList>
    </citation>
    <scope>NUCLEOTIDE SEQUENCE [LARGE SCALE GENOMIC DNA]</scope>
    <source>
        <strain evidence="4">NKM1</strain>
    </source>
</reference>
<dbReference type="InterPro" id="IPR010559">
    <property type="entry name" value="Sig_transdc_His_kin_internal"/>
</dbReference>
<evidence type="ECO:0000259" key="2">
    <source>
        <dbReference type="Pfam" id="PF06580"/>
    </source>
</evidence>
<dbReference type="InterPro" id="IPR050640">
    <property type="entry name" value="Bact_2-comp_sensor_kinase"/>
</dbReference>
<keyword evidence="1" id="KW-1133">Transmembrane helix</keyword>
<protein>
    <submittedName>
        <fullName evidence="3">Histidine kinase</fullName>
    </submittedName>
</protein>
<dbReference type="PANTHER" id="PTHR34220:SF7">
    <property type="entry name" value="SENSOR HISTIDINE KINASE YPDA"/>
    <property type="match status" value="1"/>
</dbReference>
<name>A0A239L607_9BACT</name>
<evidence type="ECO:0000256" key="1">
    <source>
        <dbReference type="SAM" id="Phobius"/>
    </source>
</evidence>
<keyword evidence="1" id="KW-0812">Transmembrane</keyword>
<sequence>MNDLIIKNFIEKPLQLRKVEFWAATTICVFAMFVLFTSGSSDRWQFKEAGISYHYYEHYFFPRLVRYALLYLGFVLLSFIVVPSLIRKEKVVLNILLIVILFLTMGLVMGVVDTYTKAYLLNRYATIQDAYYRIFQASFHHAFWLLLMFGFYSVIKFTGLYLLANSAAIQSRYKMITRDAIVAFFVWLVIMFLLLVVRPGEELVLAWGIIALSAIVLCSYSFYSLIPKSLRNKRPFLSYLLKALLIMVISFMPLAFIGMLITDNEEVAFGVSMFNVFFQLLFTVPLSWVLYRQHLKGHEELYVLKKELGKSNANLDFLRSQINPHFLFNALNTLYGTALHENSERTAQGIQMLGDMMRFMLHENLQHKILLSREIEYMQNYIELQSLRTSVSPNIVIETKIQDVLTDKFIAPMLLIPFVENAFKHGISLKHKSWIKVTLNMVGDKLYFDMYNSTRLKQEQDPEKDKSGVGLVNVRQRLDLLYPEKYELIIRETAEEYFVHLTLQL</sequence>
<dbReference type="AlphaFoldDB" id="A0A239L607"/>
<dbReference type="Proteomes" id="UP000198432">
    <property type="component" value="Unassembled WGS sequence"/>
</dbReference>
<dbReference type="Pfam" id="PF06580">
    <property type="entry name" value="His_kinase"/>
    <property type="match status" value="1"/>
</dbReference>
<dbReference type="InterPro" id="IPR036890">
    <property type="entry name" value="HATPase_C_sf"/>
</dbReference>
<feature type="transmembrane region" description="Helical" evidence="1">
    <location>
        <begin position="142"/>
        <end position="164"/>
    </location>
</feature>
<keyword evidence="3" id="KW-0418">Kinase</keyword>
<dbReference type="OrthoDB" id="9792992at2"/>
<dbReference type="GO" id="GO:0016020">
    <property type="term" value="C:membrane"/>
    <property type="evidence" value="ECO:0007669"/>
    <property type="project" value="InterPro"/>
</dbReference>
<dbReference type="Gene3D" id="3.30.565.10">
    <property type="entry name" value="Histidine kinase-like ATPase, C-terminal domain"/>
    <property type="match status" value="1"/>
</dbReference>
<proteinExistence type="predicted"/>
<dbReference type="EMBL" id="FZOQ01000036">
    <property type="protein sequence ID" value="SNT25881.1"/>
    <property type="molecule type" value="Genomic_DNA"/>
</dbReference>
<feature type="domain" description="Signal transduction histidine kinase internal region" evidence="2">
    <location>
        <begin position="313"/>
        <end position="389"/>
    </location>
</feature>
<feature type="transmembrane region" description="Helical" evidence="1">
    <location>
        <begin position="64"/>
        <end position="86"/>
    </location>
</feature>
<feature type="transmembrane region" description="Helical" evidence="1">
    <location>
        <begin position="91"/>
        <end position="112"/>
    </location>
</feature>
<evidence type="ECO:0000313" key="4">
    <source>
        <dbReference type="Proteomes" id="UP000198432"/>
    </source>
</evidence>
<feature type="transmembrane region" description="Helical" evidence="1">
    <location>
        <begin position="237"/>
        <end position="261"/>
    </location>
</feature>
<dbReference type="SUPFAM" id="SSF55874">
    <property type="entry name" value="ATPase domain of HSP90 chaperone/DNA topoisomerase II/histidine kinase"/>
    <property type="match status" value="1"/>
</dbReference>
<dbReference type="GO" id="GO:0000155">
    <property type="term" value="F:phosphorelay sensor kinase activity"/>
    <property type="evidence" value="ECO:0007669"/>
    <property type="project" value="InterPro"/>
</dbReference>
<keyword evidence="1" id="KW-0472">Membrane</keyword>
<feature type="transmembrane region" description="Helical" evidence="1">
    <location>
        <begin position="21"/>
        <end position="39"/>
    </location>
</feature>
<accession>A0A239L607</accession>
<feature type="transmembrane region" description="Helical" evidence="1">
    <location>
        <begin position="267"/>
        <end position="291"/>
    </location>
</feature>
<keyword evidence="3" id="KW-0808">Transferase</keyword>
<dbReference type="PANTHER" id="PTHR34220">
    <property type="entry name" value="SENSOR HISTIDINE KINASE YPDA"/>
    <property type="match status" value="1"/>
</dbReference>
<evidence type="ECO:0000313" key="3">
    <source>
        <dbReference type="EMBL" id="SNT25881.1"/>
    </source>
</evidence>